<dbReference type="KEGG" id="kbs:EPA93_47610"/>
<organism evidence="3 4">
    <name type="scientific">Ktedonosporobacter rubrisoli</name>
    <dbReference type="NCBI Taxonomy" id="2509675"/>
    <lineage>
        <taxon>Bacteria</taxon>
        <taxon>Bacillati</taxon>
        <taxon>Chloroflexota</taxon>
        <taxon>Ktedonobacteria</taxon>
        <taxon>Ktedonobacterales</taxon>
        <taxon>Ktedonosporobacteraceae</taxon>
        <taxon>Ktedonosporobacter</taxon>
    </lineage>
</organism>
<dbReference type="Pfam" id="PF07883">
    <property type="entry name" value="Cupin_2"/>
    <property type="match status" value="1"/>
</dbReference>
<protein>
    <submittedName>
        <fullName evidence="3">Cupin domain-containing protein</fullName>
    </submittedName>
</protein>
<proteinExistence type="predicted"/>
<dbReference type="SUPFAM" id="SSF51182">
    <property type="entry name" value="RmlC-like cupins"/>
    <property type="match status" value="1"/>
</dbReference>
<dbReference type="InterPro" id="IPR013096">
    <property type="entry name" value="Cupin_2"/>
</dbReference>
<evidence type="ECO:0000313" key="3">
    <source>
        <dbReference type="EMBL" id="QBD83227.1"/>
    </source>
</evidence>
<dbReference type="OrthoDB" id="1121052at2"/>
<feature type="domain" description="Cupin type-2" evidence="2">
    <location>
        <begin position="59"/>
        <end position="123"/>
    </location>
</feature>
<dbReference type="AlphaFoldDB" id="A0A4P6K4I1"/>
<reference evidence="3 4" key="1">
    <citation type="submission" date="2019-01" db="EMBL/GenBank/DDBJ databases">
        <title>Ktedonosporobacter rubrisoli SCAWS-G2.</title>
        <authorList>
            <person name="Huang Y."/>
            <person name="Yan B."/>
        </authorList>
    </citation>
    <scope>NUCLEOTIDE SEQUENCE [LARGE SCALE GENOMIC DNA]</scope>
    <source>
        <strain evidence="3 4">SCAWS-G2</strain>
    </source>
</reference>
<dbReference type="PANTHER" id="PTHR37694:SF1">
    <property type="entry name" value="SLR8022 PROTEIN"/>
    <property type="match status" value="1"/>
</dbReference>
<dbReference type="InterPro" id="IPR011051">
    <property type="entry name" value="RmlC_Cupin_sf"/>
</dbReference>
<dbReference type="RefSeq" id="WP_129894293.1">
    <property type="nucleotide sequence ID" value="NZ_CP035758.1"/>
</dbReference>
<gene>
    <name evidence="3" type="ORF">EPA93_47610</name>
</gene>
<dbReference type="PANTHER" id="PTHR37694">
    <property type="entry name" value="SLR8022 PROTEIN"/>
    <property type="match status" value="1"/>
</dbReference>
<dbReference type="InterPro" id="IPR014710">
    <property type="entry name" value="RmlC-like_jellyroll"/>
</dbReference>
<dbReference type="Gene3D" id="2.60.120.10">
    <property type="entry name" value="Jelly Rolls"/>
    <property type="match status" value="1"/>
</dbReference>
<evidence type="ECO:0000313" key="4">
    <source>
        <dbReference type="Proteomes" id="UP000290365"/>
    </source>
</evidence>
<keyword evidence="4" id="KW-1185">Reference proteome</keyword>
<accession>A0A4P6K4I1</accession>
<evidence type="ECO:0000256" key="1">
    <source>
        <dbReference type="SAM" id="MobiDB-lite"/>
    </source>
</evidence>
<dbReference type="CDD" id="cd02230">
    <property type="entry name" value="cupin_HP0902-like"/>
    <property type="match status" value="1"/>
</dbReference>
<name>A0A4P6K4I1_KTERU</name>
<dbReference type="EMBL" id="CP035758">
    <property type="protein sequence ID" value="QBD83227.1"/>
    <property type="molecule type" value="Genomic_DNA"/>
</dbReference>
<evidence type="ECO:0000259" key="2">
    <source>
        <dbReference type="Pfam" id="PF07883"/>
    </source>
</evidence>
<dbReference type="Proteomes" id="UP000290365">
    <property type="component" value="Chromosome"/>
</dbReference>
<feature type="region of interest" description="Disordered" evidence="1">
    <location>
        <begin position="1"/>
        <end position="20"/>
    </location>
</feature>
<sequence>MSQIPQEPVVQGPSSQELSEAQGAPGNLIVFDLRTLARFQEERPYVQVLSDIDTARVVLFAFKAGQELKEHKTSSQILVQVLRGQVSFSATGTDVKLKAGMLIQLEANIPHSVVARTDAIMLLTMTPSPSNHSLQNELFRGIQPLVSRKS</sequence>